<dbReference type="EMBL" id="ACYG01000031">
    <property type="protein sequence ID" value="EEV16436.1"/>
    <property type="molecule type" value="Genomic_DNA"/>
</dbReference>
<reference evidence="1 2" key="1">
    <citation type="submission" date="2009-07" db="EMBL/GenBank/DDBJ databases">
        <authorList>
            <person name="Madupu R."/>
            <person name="Sebastian Y."/>
            <person name="Durkin A.S."/>
            <person name="Torralba M."/>
            <person name="Methe B."/>
            <person name="Sutton G.G."/>
            <person name="Strausberg R.L."/>
            <person name="Nelson K.E."/>
        </authorList>
    </citation>
    <scope>NUCLEOTIDE SEQUENCE [LARGE SCALE GENOMIC DNA]</scope>
    <source>
        <strain evidence="1 2">RM3268</strain>
    </source>
</reference>
<name>C8PL21_9BACT</name>
<evidence type="ECO:0000313" key="1">
    <source>
        <dbReference type="EMBL" id="EEV16436.1"/>
    </source>
</evidence>
<gene>
    <name evidence="1" type="ORF">CAMGR0001_2812</name>
</gene>
<protein>
    <submittedName>
        <fullName evidence="1">Uncharacterized protein</fullName>
    </submittedName>
</protein>
<evidence type="ECO:0000313" key="2">
    <source>
        <dbReference type="Proteomes" id="UP000005709"/>
    </source>
</evidence>
<sequence length="74" mass="8710">MRLNLKPPHIAARYFHSSCRVQNLQYNFEDYFAMPSLSIRSNLKFSPISSKFSRRVLRSDAHKFKSLPIFATFV</sequence>
<proteinExistence type="predicted"/>
<accession>C8PL21</accession>
<dbReference type="AlphaFoldDB" id="C8PL21"/>
<keyword evidence="2" id="KW-1185">Reference proteome</keyword>
<organism evidence="1 2">
    <name type="scientific">Campylobacter gracilis RM3268</name>
    <dbReference type="NCBI Taxonomy" id="553220"/>
    <lineage>
        <taxon>Bacteria</taxon>
        <taxon>Pseudomonadati</taxon>
        <taxon>Campylobacterota</taxon>
        <taxon>Epsilonproteobacteria</taxon>
        <taxon>Campylobacterales</taxon>
        <taxon>Campylobacteraceae</taxon>
        <taxon>Campylobacter</taxon>
    </lineage>
</organism>
<comment type="caution">
    <text evidence="1">The sequence shown here is derived from an EMBL/GenBank/DDBJ whole genome shotgun (WGS) entry which is preliminary data.</text>
</comment>
<dbReference type="Proteomes" id="UP000005709">
    <property type="component" value="Unassembled WGS sequence"/>
</dbReference>